<comment type="caution">
    <text evidence="1">The sequence shown here is derived from an EMBL/GenBank/DDBJ whole genome shotgun (WGS) entry which is preliminary data.</text>
</comment>
<reference evidence="1 2" key="1">
    <citation type="submission" date="2018-06" db="EMBL/GenBank/DDBJ databases">
        <title>Pseudomonas diversity within urban Lake Michigan freshwaters.</title>
        <authorList>
            <person name="Batrich M."/>
            <person name="Hatzopoulos T."/>
            <person name="Putonti C."/>
        </authorList>
    </citation>
    <scope>NUCLEOTIDE SEQUENCE [LARGE SCALE GENOMIC DNA]</scope>
    <source>
        <strain evidence="1 2">MB-090624</strain>
    </source>
</reference>
<proteinExistence type="predicted"/>
<gene>
    <name evidence="1" type="ORF">DMX08_25195</name>
</gene>
<organism evidence="1 2">
    <name type="scientific">Pseudomonas protegens</name>
    <dbReference type="NCBI Taxonomy" id="380021"/>
    <lineage>
        <taxon>Bacteria</taxon>
        <taxon>Pseudomonadati</taxon>
        <taxon>Pseudomonadota</taxon>
        <taxon>Gammaproteobacteria</taxon>
        <taxon>Pseudomonadales</taxon>
        <taxon>Pseudomonadaceae</taxon>
        <taxon>Pseudomonas</taxon>
    </lineage>
</organism>
<accession>A0A9Q6ICB1</accession>
<dbReference type="AlphaFoldDB" id="A0A9Q6ICB1"/>
<evidence type="ECO:0000313" key="1">
    <source>
        <dbReference type="EMBL" id="PYC31259.1"/>
    </source>
</evidence>
<evidence type="ECO:0000313" key="2">
    <source>
        <dbReference type="Proteomes" id="UP000248188"/>
    </source>
</evidence>
<dbReference type="EMBL" id="QJRN01000018">
    <property type="protein sequence ID" value="PYC31259.1"/>
    <property type="molecule type" value="Genomic_DNA"/>
</dbReference>
<name>A0A9Q6ICB1_9PSED</name>
<protein>
    <submittedName>
        <fullName evidence="1">Uncharacterized protein</fullName>
    </submittedName>
</protein>
<dbReference type="Proteomes" id="UP000248188">
    <property type="component" value="Unassembled WGS sequence"/>
</dbReference>
<sequence length="95" mass="10802">MVDVLGVMRPVAGSIVGSAREPVFAEYIANVIHKIKINRLLMCPIFRLQLRSIRGGRSMGCCLGPVIEAVSFMLCGLWRLWRVRPVSWRTVVYRE</sequence>